<evidence type="ECO:0000313" key="2">
    <source>
        <dbReference type="EMBL" id="MBB3661600.1"/>
    </source>
</evidence>
<dbReference type="Proteomes" id="UP000564573">
    <property type="component" value="Unassembled WGS sequence"/>
</dbReference>
<sequence>MCVLRFPGENDYQLVESWLRPLSPTSALTGDTHEVVTAEAVRELNESGKVRYLMVVTDDGAPVGVVNYRTSGTAGSYVIGGAIGDPEKWNGGAGADALGQLVDFLFHELNAHRVEFSTASYNKHTLAILTKGGFVLEGVLRDYYFMDGMYHDRTVWSILRDEFYEGAAAHADQFPVEDLVPEKDKRQAQEALAKYLASDPPTSLTSFGDRIARVRPY</sequence>
<reference evidence="2 3" key="1">
    <citation type="submission" date="2020-08" db="EMBL/GenBank/DDBJ databases">
        <title>Sequencing the genomes of 1000 actinobacteria strains.</title>
        <authorList>
            <person name="Klenk H.-P."/>
        </authorList>
    </citation>
    <scope>NUCLEOTIDE SEQUENCE [LARGE SCALE GENOMIC DNA]</scope>
    <source>
        <strain evidence="2 3">DSM 45267</strain>
    </source>
</reference>
<dbReference type="GO" id="GO:1990189">
    <property type="term" value="F:protein N-terminal-serine acetyltransferase activity"/>
    <property type="evidence" value="ECO:0007669"/>
    <property type="project" value="TreeGrafter"/>
</dbReference>
<evidence type="ECO:0000259" key="1">
    <source>
        <dbReference type="PROSITE" id="PS51186"/>
    </source>
</evidence>
<dbReference type="GO" id="GO:0005737">
    <property type="term" value="C:cytoplasm"/>
    <property type="evidence" value="ECO:0007669"/>
    <property type="project" value="TreeGrafter"/>
</dbReference>
<dbReference type="EMBL" id="JACIBS010000001">
    <property type="protein sequence ID" value="MBB3661600.1"/>
    <property type="molecule type" value="Genomic_DNA"/>
</dbReference>
<proteinExistence type="predicted"/>
<protein>
    <submittedName>
        <fullName evidence="2">RimJ/RimL family protein N-acetyltransferase</fullName>
    </submittedName>
</protein>
<dbReference type="Gene3D" id="3.40.630.30">
    <property type="match status" value="1"/>
</dbReference>
<gene>
    <name evidence="2" type="ORF">FB384_000504</name>
</gene>
<dbReference type="RefSeq" id="WP_183778787.1">
    <property type="nucleotide sequence ID" value="NZ_JACIBS010000001.1"/>
</dbReference>
<dbReference type="SUPFAM" id="SSF55729">
    <property type="entry name" value="Acyl-CoA N-acyltransferases (Nat)"/>
    <property type="match status" value="1"/>
</dbReference>
<comment type="caution">
    <text evidence="2">The sequence shown here is derived from an EMBL/GenBank/DDBJ whole genome shotgun (WGS) entry which is preliminary data.</text>
</comment>
<dbReference type="AlphaFoldDB" id="A0A839XE89"/>
<feature type="domain" description="N-acetyltransferase" evidence="1">
    <location>
        <begin position="2"/>
        <end position="156"/>
    </location>
</feature>
<keyword evidence="2" id="KW-0808">Transferase</keyword>
<name>A0A839XE89_9PSEU</name>
<dbReference type="GO" id="GO:0008999">
    <property type="term" value="F:protein-N-terminal-alanine acetyltransferase activity"/>
    <property type="evidence" value="ECO:0007669"/>
    <property type="project" value="TreeGrafter"/>
</dbReference>
<dbReference type="InterPro" id="IPR016181">
    <property type="entry name" value="Acyl_CoA_acyltransferase"/>
</dbReference>
<dbReference type="PROSITE" id="PS51186">
    <property type="entry name" value="GNAT"/>
    <property type="match status" value="1"/>
</dbReference>
<dbReference type="PANTHER" id="PTHR43441">
    <property type="entry name" value="RIBOSOMAL-PROTEIN-SERINE ACETYLTRANSFERASE"/>
    <property type="match status" value="1"/>
</dbReference>
<keyword evidence="3" id="KW-1185">Reference proteome</keyword>
<dbReference type="PANTHER" id="PTHR43441:SF11">
    <property type="entry name" value="RIBOSOMAL-PROTEIN-SERINE ACETYLTRANSFERASE"/>
    <property type="match status" value="1"/>
</dbReference>
<dbReference type="InterPro" id="IPR000182">
    <property type="entry name" value="GNAT_dom"/>
</dbReference>
<organism evidence="2 3">
    <name type="scientific">Prauserella sediminis</name>
    <dbReference type="NCBI Taxonomy" id="577680"/>
    <lineage>
        <taxon>Bacteria</taxon>
        <taxon>Bacillati</taxon>
        <taxon>Actinomycetota</taxon>
        <taxon>Actinomycetes</taxon>
        <taxon>Pseudonocardiales</taxon>
        <taxon>Pseudonocardiaceae</taxon>
        <taxon>Prauserella</taxon>
        <taxon>Prauserella salsuginis group</taxon>
    </lineage>
</organism>
<dbReference type="Pfam" id="PF13302">
    <property type="entry name" value="Acetyltransf_3"/>
    <property type="match status" value="1"/>
</dbReference>
<dbReference type="InterPro" id="IPR051908">
    <property type="entry name" value="Ribosomal_N-acetyltransferase"/>
</dbReference>
<accession>A0A839XE89</accession>
<evidence type="ECO:0000313" key="3">
    <source>
        <dbReference type="Proteomes" id="UP000564573"/>
    </source>
</evidence>